<dbReference type="GO" id="GO:0016747">
    <property type="term" value="F:acyltransferase activity, transferring groups other than amino-acyl groups"/>
    <property type="evidence" value="ECO:0007669"/>
    <property type="project" value="InterPro"/>
</dbReference>
<keyword evidence="2" id="KW-1185">Reference proteome</keyword>
<dbReference type="PANTHER" id="PTHR43072">
    <property type="entry name" value="N-ACETYLTRANSFERASE"/>
    <property type="match status" value="1"/>
</dbReference>
<dbReference type="SUPFAM" id="SSF55729">
    <property type="entry name" value="Acyl-CoA N-acyltransferases (Nat)"/>
    <property type="match status" value="1"/>
</dbReference>
<accession>A0A2P5P8G1</accession>
<dbReference type="CDD" id="cd04301">
    <property type="entry name" value="NAT_SF"/>
    <property type="match status" value="1"/>
</dbReference>
<dbReference type="InterPro" id="IPR016181">
    <property type="entry name" value="Acyl_CoA_acyltransferase"/>
</dbReference>
<proteinExistence type="predicted"/>
<evidence type="ECO:0000313" key="2">
    <source>
        <dbReference type="Proteomes" id="UP000235653"/>
    </source>
</evidence>
<comment type="caution">
    <text evidence="1">The sequence shown here is derived from an EMBL/GenBank/DDBJ whole genome shotgun (WGS) entry which is preliminary data.</text>
</comment>
<dbReference type="PANTHER" id="PTHR43072:SF60">
    <property type="entry name" value="L-2,4-DIAMINOBUTYRIC ACID ACETYLTRANSFERASE"/>
    <property type="match status" value="1"/>
</dbReference>
<dbReference type="NCBIfam" id="NF033083">
    <property type="entry name" value="AAC_3_I"/>
    <property type="match status" value="1"/>
</dbReference>
<organism evidence="1 2">
    <name type="scientific">Dehalogenimonas etheniformans</name>
    <dbReference type="NCBI Taxonomy" id="1536648"/>
    <lineage>
        <taxon>Bacteria</taxon>
        <taxon>Bacillati</taxon>
        <taxon>Chloroflexota</taxon>
        <taxon>Dehalococcoidia</taxon>
        <taxon>Dehalococcoidales</taxon>
        <taxon>Dehalococcoidaceae</taxon>
        <taxon>Dehalogenimonas</taxon>
    </lineage>
</organism>
<dbReference type="OrthoDB" id="9796129at2"/>
<reference evidence="1 2" key="1">
    <citation type="journal article" date="2017" name="ISME J.">
        <title>Grape pomace compost harbors organohalide-respiring Dehalogenimonas species with novel reductive dehalogenase genes.</title>
        <authorList>
            <person name="Yang Y."/>
            <person name="Higgins S.A."/>
            <person name="Yan J."/>
            <person name="Simsir B."/>
            <person name="Chourey K."/>
            <person name="Iyer R."/>
            <person name="Hettich R.L."/>
            <person name="Baldwin B."/>
            <person name="Ogles D.M."/>
            <person name="Loffler F.E."/>
        </authorList>
    </citation>
    <scope>NUCLEOTIDE SEQUENCE [LARGE SCALE GENOMIC DNA]</scope>
    <source>
        <strain evidence="1 2">GP</strain>
    </source>
</reference>
<protein>
    <submittedName>
        <fullName evidence="1">AAC(3)-I family aminoglycoside N-acetyltransferase</fullName>
    </submittedName>
</protein>
<gene>
    <name evidence="1" type="primary">aac(3)-I</name>
    <name evidence="1" type="ORF">JP09_001545</name>
</gene>
<dbReference type="RefSeq" id="WP_102330076.1">
    <property type="nucleotide sequence ID" value="NZ_CP058566.2"/>
</dbReference>
<name>A0A2P5P8G1_9CHLR</name>
<dbReference type="EMBL" id="JQAN02000006">
    <property type="protein sequence ID" value="PPD58592.1"/>
    <property type="molecule type" value="Genomic_DNA"/>
</dbReference>
<dbReference type="AlphaFoldDB" id="A0A2P5P8G1"/>
<dbReference type="InterPro" id="IPR000182">
    <property type="entry name" value="GNAT_dom"/>
</dbReference>
<dbReference type="PROSITE" id="PS51186">
    <property type="entry name" value="GNAT"/>
    <property type="match status" value="1"/>
</dbReference>
<sequence>MPYSYKRLTSNDVSDLKALLRVFGEAFEEPTTYQGNVPGDDYLRRILDKPDFIVIVALDEGEVVGGLAAYVLEKFEQERKEVYLYDLAVSAEYRRQGIATALINNLKLTAKEISAYIIFVQADKGDEPAIELYKSLGKGEETRNFDINI</sequence>
<dbReference type="Gene3D" id="3.40.630.30">
    <property type="match status" value="1"/>
</dbReference>
<dbReference type="Pfam" id="PF00583">
    <property type="entry name" value="Acetyltransf_1"/>
    <property type="match status" value="1"/>
</dbReference>
<evidence type="ECO:0000313" key="1">
    <source>
        <dbReference type="EMBL" id="PPD58592.1"/>
    </source>
</evidence>
<dbReference type="Proteomes" id="UP000235653">
    <property type="component" value="Unassembled WGS sequence"/>
</dbReference>